<dbReference type="PANTHER" id="PTHR22731:SF3">
    <property type="entry name" value="RIBONUCLEASES P_MRP PROTEIN SUBUNIT POP1"/>
    <property type="match status" value="1"/>
</dbReference>
<evidence type="ECO:0000313" key="8">
    <source>
        <dbReference type="EMBL" id="KAK9709281.1"/>
    </source>
</evidence>
<evidence type="ECO:0000313" key="9">
    <source>
        <dbReference type="Proteomes" id="UP001479436"/>
    </source>
</evidence>
<evidence type="ECO:0000259" key="6">
    <source>
        <dbReference type="Pfam" id="PF08170"/>
    </source>
</evidence>
<keyword evidence="3" id="KW-0539">Nucleus</keyword>
<dbReference type="Pfam" id="PF08170">
    <property type="entry name" value="POPLD"/>
    <property type="match status" value="1"/>
</dbReference>
<dbReference type="EC" id="3.1.26.5" evidence="8"/>
<dbReference type="InterPro" id="IPR055079">
    <property type="entry name" value="POP1_C"/>
</dbReference>
<evidence type="ECO:0000256" key="1">
    <source>
        <dbReference type="ARBA" id="ARBA00004123"/>
    </source>
</evidence>
<dbReference type="Pfam" id="PF06978">
    <property type="entry name" value="POP1_N"/>
    <property type="match status" value="2"/>
</dbReference>
<evidence type="ECO:0000259" key="7">
    <source>
        <dbReference type="Pfam" id="PF22770"/>
    </source>
</evidence>
<feature type="domain" description="POPLD" evidence="6">
    <location>
        <begin position="463"/>
        <end position="553"/>
    </location>
</feature>
<comment type="subcellular location">
    <subcellularLocation>
        <location evidence="1">Nucleus</location>
    </subcellularLocation>
</comment>
<gene>
    <name evidence="8" type="primary">POP1</name>
    <name evidence="8" type="ORF">K7432_009142</name>
</gene>
<dbReference type="EMBL" id="JASJQH010007421">
    <property type="protein sequence ID" value="KAK9709281.1"/>
    <property type="molecule type" value="Genomic_DNA"/>
</dbReference>
<keyword evidence="2" id="KW-0819">tRNA processing</keyword>
<feature type="domain" description="POP1 C-terminal" evidence="7">
    <location>
        <begin position="672"/>
        <end position="747"/>
    </location>
</feature>
<evidence type="ECO:0000256" key="2">
    <source>
        <dbReference type="ARBA" id="ARBA00022694"/>
    </source>
</evidence>
<dbReference type="InterPro" id="IPR027266">
    <property type="entry name" value="TrmE/GcvT-like"/>
</dbReference>
<dbReference type="InterPro" id="IPR039182">
    <property type="entry name" value="Pop1"/>
</dbReference>
<dbReference type="InterPro" id="IPR012590">
    <property type="entry name" value="POPLD_dom"/>
</dbReference>
<feature type="domain" description="POP1 C-terminal" evidence="7">
    <location>
        <begin position="625"/>
        <end position="662"/>
    </location>
</feature>
<feature type="domain" description="Pop1 N-terminal" evidence="5">
    <location>
        <begin position="49"/>
        <end position="124"/>
    </location>
</feature>
<dbReference type="PANTHER" id="PTHR22731">
    <property type="entry name" value="RIBONUCLEASES P/MRP PROTEIN SUBUNIT POP1"/>
    <property type="match status" value="1"/>
</dbReference>
<name>A0ABR2VXI9_9FUNG</name>
<dbReference type="SUPFAM" id="SSF103025">
    <property type="entry name" value="Folate-binding domain"/>
    <property type="match status" value="2"/>
</dbReference>
<sequence length="748" mass="84686">MSDEIRGNKRNVNPSELTGREKKRARNQESRRIETQIGRAPRTIDVVDFAEARSFEINAMQNAIRRSKEGAVQRAFQSLPRHLRRRAASHNVKRLPVRLREKALREMANDNTISKKGPSRRKKRRPGSIMDEYKRRQANKRWLETHIWHSKRAKIVEKWGYKLAEHPNEKSIRSSYKASSYLSLIHDASYFGCIQLSGSEKGITQILNSLTDPNGPSAGGIRFSTGKRQCSTFLYKFMSYPSAAICPGTLVWRPVAEDPEERFVWMWVHPSTYDESYETVMDAIEQLKLSKDVIVQDLRDELVQFELTGPRSQALLDAVFSVSNESPSAEAWKKMSYLRSTSSLPPGIVLGLVVDDPRLKFPQKVNSRSGDILPEADSNLNQLLSEWPDNVAASDIWSAEIRKKLISEMASEAQLNERRNNNLIPGTKLKAQSSDAKIPILLIQRNGLTSSADSLSSPEWSNGWNLIIPSGWGMAFWKSFIFAGARFGGLRERYAMHFEAGLPCFPYDYPGTKAYREYSDQQKAKSEEVFNRKPPAKRPNYEKLKIEHPFEAPFHLLVGSKQPTSKDKLWILRGKKAMNLLQSGFEESNVNTSFDIINKNLLENVVSAGETRCIKLDEAPDAQRAVVCVRIKMLDRGAPGSHSLIYVPSDSDYDTWNKYLSLKKKEQFARENPIPNSVPSSESIIGYITSGQYSFTQGHGFAIGCCSTAGLHKLYQAEKSQPRTLKQFILIRGTTNMSCRPAILEIIS</sequence>
<organism evidence="8 9">
    <name type="scientific">Basidiobolus ranarum</name>
    <dbReference type="NCBI Taxonomy" id="34480"/>
    <lineage>
        <taxon>Eukaryota</taxon>
        <taxon>Fungi</taxon>
        <taxon>Fungi incertae sedis</taxon>
        <taxon>Zoopagomycota</taxon>
        <taxon>Entomophthoromycotina</taxon>
        <taxon>Basidiobolomycetes</taxon>
        <taxon>Basidiobolales</taxon>
        <taxon>Basidiobolaceae</taxon>
        <taxon>Basidiobolus</taxon>
    </lineage>
</organism>
<dbReference type="Pfam" id="PF22770">
    <property type="entry name" value="POP1_C"/>
    <property type="match status" value="2"/>
</dbReference>
<dbReference type="Gene3D" id="3.30.1360.120">
    <property type="entry name" value="Probable tRNA modification gtpase trme, domain 1"/>
    <property type="match status" value="1"/>
</dbReference>
<keyword evidence="8" id="KW-0378">Hydrolase</keyword>
<feature type="domain" description="Pop1 N-terminal" evidence="5">
    <location>
        <begin position="132"/>
        <end position="198"/>
    </location>
</feature>
<protein>
    <submittedName>
        <fullName evidence="8">Ribonucleases P/MRP protein subunit pop1</fullName>
        <ecNumber evidence="8">3.1.26.5</ecNumber>
    </submittedName>
</protein>
<dbReference type="GO" id="GO:0004526">
    <property type="term" value="F:ribonuclease P activity"/>
    <property type="evidence" value="ECO:0007669"/>
    <property type="project" value="UniProtKB-EC"/>
</dbReference>
<dbReference type="Proteomes" id="UP001479436">
    <property type="component" value="Unassembled WGS sequence"/>
</dbReference>
<feature type="compositionally biased region" description="Basic residues" evidence="4">
    <location>
        <begin position="117"/>
        <end position="126"/>
    </location>
</feature>
<feature type="region of interest" description="Disordered" evidence="4">
    <location>
        <begin position="105"/>
        <end position="133"/>
    </location>
</feature>
<evidence type="ECO:0000256" key="4">
    <source>
        <dbReference type="SAM" id="MobiDB-lite"/>
    </source>
</evidence>
<evidence type="ECO:0000259" key="5">
    <source>
        <dbReference type="Pfam" id="PF06978"/>
    </source>
</evidence>
<dbReference type="InterPro" id="IPR009723">
    <property type="entry name" value="Pop1_N"/>
</dbReference>
<proteinExistence type="predicted"/>
<keyword evidence="9" id="KW-1185">Reference proteome</keyword>
<evidence type="ECO:0000256" key="3">
    <source>
        <dbReference type="ARBA" id="ARBA00023242"/>
    </source>
</evidence>
<comment type="caution">
    <text evidence="8">The sequence shown here is derived from an EMBL/GenBank/DDBJ whole genome shotgun (WGS) entry which is preliminary data.</text>
</comment>
<feature type="region of interest" description="Disordered" evidence="4">
    <location>
        <begin position="1"/>
        <end position="37"/>
    </location>
</feature>
<accession>A0ABR2VXI9</accession>
<reference evidence="8 9" key="1">
    <citation type="submission" date="2023-04" db="EMBL/GenBank/DDBJ databases">
        <title>Genome of Basidiobolus ranarum AG-B5.</title>
        <authorList>
            <person name="Stajich J.E."/>
            <person name="Carter-House D."/>
            <person name="Gryganskyi A."/>
        </authorList>
    </citation>
    <scope>NUCLEOTIDE SEQUENCE [LARGE SCALE GENOMIC DNA]</scope>
    <source>
        <strain evidence="8 9">AG-B5</strain>
    </source>
</reference>